<dbReference type="InterPro" id="IPR001753">
    <property type="entry name" value="Enoyl-CoA_hydra/iso"/>
</dbReference>
<dbReference type="InterPro" id="IPR029045">
    <property type="entry name" value="ClpP/crotonase-like_dom_sf"/>
</dbReference>
<reference evidence="1 2" key="1">
    <citation type="submission" date="2019-01" db="EMBL/GenBank/DDBJ databases">
        <authorList>
            <person name="Chen W.-M."/>
        </authorList>
    </citation>
    <scope>NUCLEOTIDE SEQUENCE [LARGE SCALE GENOMIC DNA]</scope>
    <source>
        <strain evidence="1 2">CCP-7</strain>
    </source>
</reference>
<name>A0A437MB18_9SPHN</name>
<dbReference type="OrthoDB" id="9802898at2"/>
<dbReference type="PANTHER" id="PTHR43459">
    <property type="entry name" value="ENOYL-COA HYDRATASE"/>
    <property type="match status" value="1"/>
</dbReference>
<dbReference type="EMBL" id="SACN01000001">
    <property type="protein sequence ID" value="RVT94753.1"/>
    <property type="molecule type" value="Genomic_DNA"/>
</dbReference>
<dbReference type="GO" id="GO:0016853">
    <property type="term" value="F:isomerase activity"/>
    <property type="evidence" value="ECO:0007669"/>
    <property type="project" value="UniProtKB-KW"/>
</dbReference>
<dbReference type="Gene3D" id="3.90.226.10">
    <property type="entry name" value="2-enoyl-CoA Hydratase, Chain A, domain 1"/>
    <property type="match status" value="1"/>
</dbReference>
<dbReference type="CDD" id="cd06558">
    <property type="entry name" value="crotonase-like"/>
    <property type="match status" value="1"/>
</dbReference>
<dbReference type="Proteomes" id="UP000282971">
    <property type="component" value="Unassembled WGS sequence"/>
</dbReference>
<comment type="caution">
    <text evidence="1">The sequence shown here is derived from an EMBL/GenBank/DDBJ whole genome shotgun (WGS) entry which is preliminary data.</text>
</comment>
<organism evidence="1 2">
    <name type="scientific">Sphingomonas crocodyli</name>
    <dbReference type="NCBI Taxonomy" id="1979270"/>
    <lineage>
        <taxon>Bacteria</taxon>
        <taxon>Pseudomonadati</taxon>
        <taxon>Pseudomonadota</taxon>
        <taxon>Alphaproteobacteria</taxon>
        <taxon>Sphingomonadales</taxon>
        <taxon>Sphingomonadaceae</taxon>
        <taxon>Sphingomonas</taxon>
    </lineage>
</organism>
<accession>A0A437MB18</accession>
<dbReference type="SUPFAM" id="SSF52096">
    <property type="entry name" value="ClpP/crotonase"/>
    <property type="match status" value="1"/>
</dbReference>
<proteinExistence type="predicted"/>
<dbReference type="Pfam" id="PF00378">
    <property type="entry name" value="ECH_1"/>
    <property type="match status" value="1"/>
</dbReference>
<dbReference type="RefSeq" id="WP_127744328.1">
    <property type="nucleotide sequence ID" value="NZ_SACN01000001.1"/>
</dbReference>
<evidence type="ECO:0000313" key="2">
    <source>
        <dbReference type="Proteomes" id="UP000282971"/>
    </source>
</evidence>
<sequence>MAEGAPPLLVERTEDDIVIVTLNRRQAVNSVSFEMWELFGAALDEIERNTPPRGLVVTGAGGFFCIGGDVKLPPARGQGALSPATRLEMGQRIIARLRKLPVPVISAVEGGAFGIGLALALSADMVFAGEGSQFGAPFIDYGTVPDGGATWLLERQIGRYRTAELIFSGRTIDVAEASSLGLISRATPKGEALSTAVEFLKNVGQGNRHATELAKRLLQGAQEGGIDASHSLELAYCAICQTGEEVARAREAFIAKAQAARAAKAEAKG</sequence>
<keyword evidence="1" id="KW-0413">Isomerase</keyword>
<gene>
    <name evidence="1" type="ORF">EOD43_13265</name>
</gene>
<evidence type="ECO:0000313" key="1">
    <source>
        <dbReference type="EMBL" id="RVT94753.1"/>
    </source>
</evidence>
<dbReference type="AlphaFoldDB" id="A0A437MB18"/>
<protein>
    <submittedName>
        <fullName evidence="1">Enoyl-CoA hydratase/isomerase family protein</fullName>
    </submittedName>
</protein>
<keyword evidence="2" id="KW-1185">Reference proteome</keyword>
<dbReference type="PANTHER" id="PTHR43459:SF1">
    <property type="entry name" value="EG:BACN32G11.4 PROTEIN"/>
    <property type="match status" value="1"/>
</dbReference>